<organism evidence="2 3">
    <name type="scientific">Microbacterium allomyrinae</name>
    <dbReference type="NCBI Taxonomy" id="2830666"/>
    <lineage>
        <taxon>Bacteria</taxon>
        <taxon>Bacillati</taxon>
        <taxon>Actinomycetota</taxon>
        <taxon>Actinomycetes</taxon>
        <taxon>Micrococcales</taxon>
        <taxon>Microbacteriaceae</taxon>
        <taxon>Microbacterium</taxon>
    </lineage>
</organism>
<comment type="caution">
    <text evidence="2">The sequence shown here is derived from an EMBL/GenBank/DDBJ whole genome shotgun (WGS) entry which is preliminary data.</text>
</comment>
<name>A0A9X1LSD5_9MICO</name>
<keyword evidence="3" id="KW-1185">Reference proteome</keyword>
<dbReference type="Proteomes" id="UP001139354">
    <property type="component" value="Unassembled WGS sequence"/>
</dbReference>
<reference evidence="2" key="1">
    <citation type="submission" date="2021-04" db="EMBL/GenBank/DDBJ databases">
        <title>Microbacterium tenobrionis sp. nov. and Microbacterium allomyrinae sp. nov., isolated from larvae of Tenobrio molitor and Allomyrina dichotoma, respectively.</title>
        <authorList>
            <person name="Lee S.D."/>
        </authorList>
    </citation>
    <scope>NUCLEOTIDE SEQUENCE</scope>
    <source>
        <strain evidence="2">BWT-G7</strain>
    </source>
</reference>
<accession>A0A9X1LSD5</accession>
<sequence length="78" mass="8373">MTESTEHEMTEEQKRRDQLLRAEKSTDADAAPRIEVSHVDGNTRIDIADTAAVRPGPGPGVEREPDADAGHQQPVAGG</sequence>
<evidence type="ECO:0000313" key="3">
    <source>
        <dbReference type="Proteomes" id="UP001139354"/>
    </source>
</evidence>
<feature type="region of interest" description="Disordered" evidence="1">
    <location>
        <begin position="1"/>
        <end position="78"/>
    </location>
</feature>
<dbReference type="EMBL" id="JAGTTN010000001">
    <property type="protein sequence ID" value="MCC2031075.1"/>
    <property type="molecule type" value="Genomic_DNA"/>
</dbReference>
<dbReference type="AlphaFoldDB" id="A0A9X1LSD5"/>
<dbReference type="RefSeq" id="WP_229382950.1">
    <property type="nucleotide sequence ID" value="NZ_JAGTTN010000001.1"/>
</dbReference>
<feature type="compositionally biased region" description="Basic and acidic residues" evidence="1">
    <location>
        <begin position="1"/>
        <end position="47"/>
    </location>
</feature>
<proteinExistence type="predicted"/>
<evidence type="ECO:0000256" key="1">
    <source>
        <dbReference type="SAM" id="MobiDB-lite"/>
    </source>
</evidence>
<gene>
    <name evidence="2" type="ORF">KEC57_02650</name>
</gene>
<evidence type="ECO:0000313" key="2">
    <source>
        <dbReference type="EMBL" id="MCC2031075.1"/>
    </source>
</evidence>
<protein>
    <submittedName>
        <fullName evidence="2">Multidrug transporter</fullName>
    </submittedName>
</protein>